<gene>
    <name evidence="3" type="primary">RE1_432</name>
    <name evidence="3" type="ORF">CK203_108536</name>
</gene>
<dbReference type="Proteomes" id="UP000288805">
    <property type="component" value="Unassembled WGS sequence"/>
</dbReference>
<evidence type="ECO:0000313" key="4">
    <source>
        <dbReference type="Proteomes" id="UP000288805"/>
    </source>
</evidence>
<keyword evidence="1" id="KW-0472">Membrane</keyword>
<evidence type="ECO:0000256" key="1">
    <source>
        <dbReference type="SAM" id="Phobius"/>
    </source>
</evidence>
<organism evidence="3 4">
    <name type="scientific">Vitis vinifera</name>
    <name type="common">Grape</name>
    <dbReference type="NCBI Taxonomy" id="29760"/>
    <lineage>
        <taxon>Eukaryota</taxon>
        <taxon>Viridiplantae</taxon>
        <taxon>Streptophyta</taxon>
        <taxon>Embryophyta</taxon>
        <taxon>Tracheophyta</taxon>
        <taxon>Spermatophyta</taxon>
        <taxon>Magnoliopsida</taxon>
        <taxon>eudicotyledons</taxon>
        <taxon>Gunneridae</taxon>
        <taxon>Pentapetalae</taxon>
        <taxon>rosids</taxon>
        <taxon>Vitales</taxon>
        <taxon>Vitaceae</taxon>
        <taxon>Viteae</taxon>
        <taxon>Vitis</taxon>
    </lineage>
</organism>
<name>A0A438C5F1_VITVI</name>
<dbReference type="InterPro" id="IPR043502">
    <property type="entry name" value="DNA/RNA_pol_sf"/>
</dbReference>
<dbReference type="InterPro" id="IPR013103">
    <property type="entry name" value="RVT_2"/>
</dbReference>
<keyword evidence="1" id="KW-1133">Transmembrane helix</keyword>
<dbReference type="PANTHER" id="PTHR11439:SF461">
    <property type="entry name" value="OS10G0432200 PROTEIN"/>
    <property type="match status" value="1"/>
</dbReference>
<reference evidence="3 4" key="1">
    <citation type="journal article" date="2018" name="PLoS Genet.">
        <title>Population sequencing reveals clonal diversity and ancestral inbreeding in the grapevine cultivar Chardonnay.</title>
        <authorList>
            <person name="Roach M.J."/>
            <person name="Johnson D.L."/>
            <person name="Bohlmann J."/>
            <person name="van Vuuren H.J."/>
            <person name="Jones S.J."/>
            <person name="Pretorius I.S."/>
            <person name="Schmidt S.A."/>
            <person name="Borneman A.R."/>
        </authorList>
    </citation>
    <scope>NUCLEOTIDE SEQUENCE [LARGE SCALE GENOMIC DNA]</scope>
    <source>
        <strain evidence="4">cv. Chardonnay</strain>
        <tissue evidence="3">Leaf</tissue>
    </source>
</reference>
<sequence length="485" mass="55107">MHHLTCPGTSQQNGRAEENFVIFLTLFMHYFFLPKFLPHFGVKLVFMLFMQLTAFQVLSSIIKLRMSVSLGHPLTIITFANLDLLVLFFFSLMSTTNLSLDLDSVVSLVMAKLKRAWSPAPALPEDPPQDIPPRHSTPGFTQEYGIDYEETFALVARISSVRALLAVVAARKWDLFQMDVKNAFLMGSNPYDSALFLRHTDKCTVLLLLYVDDMIITGDDLSGIQELKDFLSQQFEMKDLGHLSYFLGLEITHSTDVELNAHLTPSRRKPLSNPSLYRRLVGSLVYLTVTRPDISYIVHQVSQYLSAPRSTHYAAALCILRYLKGTLFHDLFYSAQSPLVLRAFSDADWVGDPTDRRSTTGYCFLLDSSLISWRSKKQTFVARSSTEAEYRALADTTFELFWLRWLLKDLGVSTSSGTPLYCDNQSAIHIAHNDVFHERTKHIEIDCHFIRYHLVHGALKLFSVPSKDQLADIFTKSLPRDALAI</sequence>
<keyword evidence="1" id="KW-0812">Transmembrane</keyword>
<comment type="caution">
    <text evidence="3">The sequence shown here is derived from an EMBL/GenBank/DDBJ whole genome shotgun (WGS) entry which is preliminary data.</text>
</comment>
<feature type="domain" description="Reverse transcriptase Ty1/copia-type" evidence="2">
    <location>
        <begin position="192"/>
        <end position="256"/>
    </location>
</feature>
<evidence type="ECO:0000259" key="2">
    <source>
        <dbReference type="Pfam" id="PF07727"/>
    </source>
</evidence>
<accession>A0A438C5F1</accession>
<dbReference type="CDD" id="cd09272">
    <property type="entry name" value="RNase_HI_RT_Ty1"/>
    <property type="match status" value="1"/>
</dbReference>
<dbReference type="Pfam" id="PF07727">
    <property type="entry name" value="RVT_2"/>
    <property type="match status" value="2"/>
</dbReference>
<evidence type="ECO:0000313" key="3">
    <source>
        <dbReference type="EMBL" id="RVW18471.1"/>
    </source>
</evidence>
<feature type="transmembrane region" description="Helical" evidence="1">
    <location>
        <begin position="20"/>
        <end position="38"/>
    </location>
</feature>
<proteinExistence type="predicted"/>
<feature type="domain" description="Reverse transcriptase Ty1/copia-type" evidence="2">
    <location>
        <begin position="137"/>
        <end position="188"/>
    </location>
</feature>
<dbReference type="PANTHER" id="PTHR11439">
    <property type="entry name" value="GAG-POL-RELATED RETROTRANSPOSON"/>
    <property type="match status" value="1"/>
</dbReference>
<dbReference type="SUPFAM" id="SSF56672">
    <property type="entry name" value="DNA/RNA polymerases"/>
    <property type="match status" value="1"/>
</dbReference>
<dbReference type="EMBL" id="QGNW01002524">
    <property type="protein sequence ID" value="RVW18471.1"/>
    <property type="molecule type" value="Genomic_DNA"/>
</dbReference>
<protein>
    <submittedName>
        <fullName evidence="3">Retrovirus-related Pol polyprotein from transposon RE1</fullName>
    </submittedName>
</protein>
<dbReference type="AlphaFoldDB" id="A0A438C5F1"/>